<name>A0AAW1KET9_POPJA</name>
<keyword evidence="2" id="KW-1185">Reference proteome</keyword>
<protein>
    <submittedName>
        <fullName evidence="1">Uncharacterized protein</fullName>
    </submittedName>
</protein>
<sequence length="78" mass="8725">MINSPDISFDHYQHDTERFMRVRGTSMTSSTNIDNVRFGRPASALVALLMDETNNSCDWVQSVHRQCDCDATIAATDG</sequence>
<proteinExistence type="predicted"/>
<evidence type="ECO:0000313" key="2">
    <source>
        <dbReference type="Proteomes" id="UP001458880"/>
    </source>
</evidence>
<gene>
    <name evidence="1" type="ORF">QE152_g23512</name>
</gene>
<organism evidence="1 2">
    <name type="scientific">Popillia japonica</name>
    <name type="common">Japanese beetle</name>
    <dbReference type="NCBI Taxonomy" id="7064"/>
    <lineage>
        <taxon>Eukaryota</taxon>
        <taxon>Metazoa</taxon>
        <taxon>Ecdysozoa</taxon>
        <taxon>Arthropoda</taxon>
        <taxon>Hexapoda</taxon>
        <taxon>Insecta</taxon>
        <taxon>Pterygota</taxon>
        <taxon>Neoptera</taxon>
        <taxon>Endopterygota</taxon>
        <taxon>Coleoptera</taxon>
        <taxon>Polyphaga</taxon>
        <taxon>Scarabaeiformia</taxon>
        <taxon>Scarabaeidae</taxon>
        <taxon>Rutelinae</taxon>
        <taxon>Popillia</taxon>
    </lineage>
</organism>
<comment type="caution">
    <text evidence="1">The sequence shown here is derived from an EMBL/GenBank/DDBJ whole genome shotgun (WGS) entry which is preliminary data.</text>
</comment>
<reference evidence="1 2" key="1">
    <citation type="journal article" date="2024" name="BMC Genomics">
        <title>De novo assembly and annotation of Popillia japonica's genome with initial clues to its potential as an invasive pest.</title>
        <authorList>
            <person name="Cucini C."/>
            <person name="Boschi S."/>
            <person name="Funari R."/>
            <person name="Cardaioli E."/>
            <person name="Iannotti N."/>
            <person name="Marturano G."/>
            <person name="Paoli F."/>
            <person name="Bruttini M."/>
            <person name="Carapelli A."/>
            <person name="Frati F."/>
            <person name="Nardi F."/>
        </authorList>
    </citation>
    <scope>NUCLEOTIDE SEQUENCE [LARGE SCALE GENOMIC DNA]</scope>
    <source>
        <strain evidence="1">DMR45628</strain>
    </source>
</reference>
<dbReference type="Proteomes" id="UP001458880">
    <property type="component" value="Unassembled WGS sequence"/>
</dbReference>
<dbReference type="AlphaFoldDB" id="A0AAW1KET9"/>
<dbReference type="EMBL" id="JASPKY010000235">
    <property type="protein sequence ID" value="KAK9717888.1"/>
    <property type="molecule type" value="Genomic_DNA"/>
</dbReference>
<evidence type="ECO:0000313" key="1">
    <source>
        <dbReference type="EMBL" id="KAK9717888.1"/>
    </source>
</evidence>
<accession>A0AAW1KET9</accession>